<dbReference type="GO" id="GO:0005886">
    <property type="term" value="C:plasma membrane"/>
    <property type="evidence" value="ECO:0007669"/>
    <property type="project" value="InterPro"/>
</dbReference>
<reference evidence="2" key="1">
    <citation type="submission" date="2022-06" db="EMBL/GenBank/DDBJ databases">
        <authorList>
            <consortium name="SYNGENTA / RWTH Aachen University"/>
        </authorList>
    </citation>
    <scope>NUCLEOTIDE SEQUENCE</scope>
</reference>
<keyword evidence="1" id="KW-0472">Membrane</keyword>
<keyword evidence="3" id="KW-1185">Reference proteome</keyword>
<name>A0AAV0B2X2_PHAPC</name>
<evidence type="ECO:0000256" key="1">
    <source>
        <dbReference type="SAM" id="Phobius"/>
    </source>
</evidence>
<dbReference type="PANTHER" id="PTHR28013">
    <property type="entry name" value="PROTEIN DCV1-RELATED"/>
    <property type="match status" value="1"/>
</dbReference>
<protein>
    <submittedName>
        <fullName evidence="2">Actin cortical patch SUR7/pH-response regulator pali</fullName>
    </submittedName>
</protein>
<feature type="transmembrane region" description="Helical" evidence="1">
    <location>
        <begin position="12"/>
        <end position="30"/>
    </location>
</feature>
<gene>
    <name evidence="2" type="ORF">PPACK8108_LOCUS11364</name>
</gene>
<dbReference type="EMBL" id="CALTRL010002620">
    <property type="protein sequence ID" value="CAH7676260.1"/>
    <property type="molecule type" value="Genomic_DNA"/>
</dbReference>
<feature type="transmembrane region" description="Helical" evidence="1">
    <location>
        <begin position="202"/>
        <end position="228"/>
    </location>
</feature>
<proteinExistence type="predicted"/>
<sequence>MPIIGPNTPGTIVLLAATIILGLVSLSPPFDSRINFLEENVDASISSLNRTGTIRMGVFGYCILESSGVEVCSDPAIGYSLDPITLLGLKDLKFMRLNDFIKLNDSTVLTITRALVLHPIAAGLAGLSFIAGIISHSQDLSRTCWIQFLTSIASTVTFLALIFDVIFFSVIKSRLNSGAADKVPRNDENLSFIEKAKLRIGIGVWLTLIAWLLLSFSGCVFCLGRCLFCCSNGRRKARGYKEAENDRFQIVGEKYDAKQ</sequence>
<dbReference type="InterPro" id="IPR009571">
    <property type="entry name" value="SUR7/Rim9-like_fungi"/>
</dbReference>
<dbReference type="GO" id="GO:0032153">
    <property type="term" value="C:cell division site"/>
    <property type="evidence" value="ECO:0007669"/>
    <property type="project" value="TreeGrafter"/>
</dbReference>
<keyword evidence="1" id="KW-0812">Transmembrane</keyword>
<feature type="transmembrane region" description="Helical" evidence="1">
    <location>
        <begin position="115"/>
        <end position="134"/>
    </location>
</feature>
<keyword evidence="1" id="KW-1133">Transmembrane helix</keyword>
<accession>A0AAV0B2X2</accession>
<organism evidence="2 3">
    <name type="scientific">Phakopsora pachyrhizi</name>
    <name type="common">Asian soybean rust disease fungus</name>
    <dbReference type="NCBI Taxonomy" id="170000"/>
    <lineage>
        <taxon>Eukaryota</taxon>
        <taxon>Fungi</taxon>
        <taxon>Dikarya</taxon>
        <taxon>Basidiomycota</taxon>
        <taxon>Pucciniomycotina</taxon>
        <taxon>Pucciniomycetes</taxon>
        <taxon>Pucciniales</taxon>
        <taxon>Phakopsoraceae</taxon>
        <taxon>Phakopsora</taxon>
    </lineage>
</organism>
<feature type="transmembrane region" description="Helical" evidence="1">
    <location>
        <begin position="146"/>
        <end position="171"/>
    </location>
</feature>
<dbReference type="InterPro" id="IPR051380">
    <property type="entry name" value="pH-response_reg_palI/RIM9"/>
</dbReference>
<dbReference type="PANTHER" id="PTHR28013:SF4">
    <property type="entry name" value="MARVEL DOMAIN-CONTAINING PROTEIN"/>
    <property type="match status" value="1"/>
</dbReference>
<comment type="caution">
    <text evidence="2">The sequence shown here is derived from an EMBL/GenBank/DDBJ whole genome shotgun (WGS) entry which is preliminary data.</text>
</comment>
<dbReference type="Pfam" id="PF06687">
    <property type="entry name" value="SUR7"/>
    <property type="match status" value="1"/>
</dbReference>
<evidence type="ECO:0000313" key="3">
    <source>
        <dbReference type="Proteomes" id="UP001153365"/>
    </source>
</evidence>
<dbReference type="GO" id="GO:0035838">
    <property type="term" value="C:growing cell tip"/>
    <property type="evidence" value="ECO:0007669"/>
    <property type="project" value="TreeGrafter"/>
</dbReference>
<dbReference type="AlphaFoldDB" id="A0AAV0B2X2"/>
<evidence type="ECO:0000313" key="2">
    <source>
        <dbReference type="EMBL" id="CAH7676260.1"/>
    </source>
</evidence>
<dbReference type="Proteomes" id="UP001153365">
    <property type="component" value="Unassembled WGS sequence"/>
</dbReference>